<dbReference type="InterPro" id="IPR015943">
    <property type="entry name" value="WD40/YVTN_repeat-like_dom_sf"/>
</dbReference>
<keyword evidence="4" id="KW-0472">Membrane</keyword>
<keyword evidence="2" id="KW-0677">Repeat</keyword>
<dbReference type="Pfam" id="PF21032">
    <property type="entry name" value="PROPPIN"/>
    <property type="match status" value="1"/>
</dbReference>
<comment type="caution">
    <text evidence="5">The sequence shown here is derived from an EMBL/GenBank/DDBJ whole genome shotgun (WGS) entry which is preliminary data.</text>
</comment>
<dbReference type="InterPro" id="IPR036322">
    <property type="entry name" value="WD40_repeat_dom_sf"/>
</dbReference>
<dbReference type="SUPFAM" id="SSF50978">
    <property type="entry name" value="WD40 repeat-like"/>
    <property type="match status" value="1"/>
</dbReference>
<evidence type="ECO:0000256" key="4">
    <source>
        <dbReference type="SAM" id="Phobius"/>
    </source>
</evidence>
<dbReference type="STRING" id="104452.A0A0L7LC24"/>
<dbReference type="AlphaFoldDB" id="A0A0L7LC24"/>
<dbReference type="EMBL" id="JTDY01001730">
    <property type="protein sequence ID" value="KOB73057.1"/>
    <property type="molecule type" value="Genomic_DNA"/>
</dbReference>
<proteinExistence type="inferred from homology"/>
<dbReference type="InterPro" id="IPR048720">
    <property type="entry name" value="PROPPIN"/>
</dbReference>
<evidence type="ECO:0000313" key="6">
    <source>
        <dbReference type="Proteomes" id="UP000037510"/>
    </source>
</evidence>
<keyword evidence="4" id="KW-0812">Transmembrane</keyword>
<evidence type="ECO:0000256" key="2">
    <source>
        <dbReference type="ARBA" id="ARBA00022737"/>
    </source>
</evidence>
<dbReference type="PANTHER" id="PTHR11227">
    <property type="entry name" value="WD-REPEAT PROTEIN INTERACTING WITH PHOSPHOINOSIDES WIPI -RELATED"/>
    <property type="match status" value="1"/>
</dbReference>
<keyword evidence="4" id="KW-1133">Transmembrane helix</keyword>
<organism evidence="5 6">
    <name type="scientific">Operophtera brumata</name>
    <name type="common">Winter moth</name>
    <name type="synonym">Phalaena brumata</name>
    <dbReference type="NCBI Taxonomy" id="104452"/>
    <lineage>
        <taxon>Eukaryota</taxon>
        <taxon>Metazoa</taxon>
        <taxon>Ecdysozoa</taxon>
        <taxon>Arthropoda</taxon>
        <taxon>Hexapoda</taxon>
        <taxon>Insecta</taxon>
        <taxon>Pterygota</taxon>
        <taxon>Neoptera</taxon>
        <taxon>Endopterygota</taxon>
        <taxon>Lepidoptera</taxon>
        <taxon>Glossata</taxon>
        <taxon>Ditrysia</taxon>
        <taxon>Geometroidea</taxon>
        <taxon>Geometridae</taxon>
        <taxon>Larentiinae</taxon>
        <taxon>Operophtera</taxon>
    </lineage>
</organism>
<sequence length="125" mass="13524">MKILHTIRDTPPNPRGLCALSPSVDHCYVAYPGSSAVGEVQIFDAVHLNAKCVISAHDAPLAALAWSMCGRKLATASERGTVIRVFSVPQRVKLHEFRRGVKRCVTIACLAFSACGTVFQGFVRV</sequence>
<gene>
    <name evidence="5" type="ORF">OBRU01_11316</name>
</gene>
<keyword evidence="1" id="KW-0853">WD repeat</keyword>
<name>A0A0L7LC24_OPEBR</name>
<feature type="transmembrane region" description="Helical" evidence="4">
    <location>
        <begin position="104"/>
        <end position="123"/>
    </location>
</feature>
<dbReference type="Proteomes" id="UP000037510">
    <property type="component" value="Unassembled WGS sequence"/>
</dbReference>
<accession>A0A0L7LC24</accession>
<keyword evidence="6" id="KW-1185">Reference proteome</keyword>
<reference evidence="5 6" key="1">
    <citation type="journal article" date="2015" name="Genome Biol. Evol.">
        <title>The genome of winter moth (Operophtera brumata) provides a genomic perspective on sexual dimorphism and phenology.</title>
        <authorList>
            <person name="Derks M.F."/>
            <person name="Smit S."/>
            <person name="Salis L."/>
            <person name="Schijlen E."/>
            <person name="Bossers A."/>
            <person name="Mateman C."/>
            <person name="Pijl A.S."/>
            <person name="de Ridder D."/>
            <person name="Groenen M.A."/>
            <person name="Visser M.E."/>
            <person name="Megens H.J."/>
        </authorList>
    </citation>
    <scope>NUCLEOTIDE SEQUENCE [LARGE SCALE GENOMIC DNA]</scope>
    <source>
        <strain evidence="5">WM2013NL</strain>
        <tissue evidence="5">Head and thorax</tissue>
    </source>
</reference>
<evidence type="ECO:0000313" key="5">
    <source>
        <dbReference type="EMBL" id="KOB73057.1"/>
    </source>
</evidence>
<protein>
    <submittedName>
        <fullName evidence="5">Putative WD repeat domain phosphoinositide-interacting protein</fullName>
    </submittedName>
</protein>
<comment type="similarity">
    <text evidence="3">Belongs to the WD repeat PROPPIN family.</text>
</comment>
<evidence type="ECO:0000256" key="3">
    <source>
        <dbReference type="ARBA" id="ARBA00025740"/>
    </source>
</evidence>
<evidence type="ECO:0000256" key="1">
    <source>
        <dbReference type="ARBA" id="ARBA00022574"/>
    </source>
</evidence>
<dbReference type="Gene3D" id="2.130.10.10">
    <property type="entry name" value="YVTN repeat-like/Quinoprotein amine dehydrogenase"/>
    <property type="match status" value="1"/>
</dbReference>